<dbReference type="Pfam" id="PF03216">
    <property type="entry name" value="Rhabdo_ncap_2"/>
    <property type="match status" value="1"/>
</dbReference>
<protein>
    <submittedName>
        <fullName evidence="2">Putative n protein</fullName>
    </submittedName>
</protein>
<dbReference type="EMBL" id="GIFC01017245">
    <property type="protein sequence ID" value="MXU99328.1"/>
    <property type="molecule type" value="Transcribed_RNA"/>
</dbReference>
<evidence type="ECO:0000256" key="1">
    <source>
        <dbReference type="ARBA" id="ARBA00004328"/>
    </source>
</evidence>
<name>A0A6B0VDJ7_IXORI</name>
<reference evidence="2" key="1">
    <citation type="submission" date="2019-12" db="EMBL/GenBank/DDBJ databases">
        <title>An insight into the sialome of adult female Ixodes ricinus ticks feeding for 6 days.</title>
        <authorList>
            <person name="Perner J."/>
            <person name="Ribeiro J.M.C."/>
        </authorList>
    </citation>
    <scope>NUCLEOTIDE SEQUENCE</scope>
    <source>
        <strain evidence="2">Semi-engorged</strain>
        <tissue evidence="2">Salivary glands</tissue>
    </source>
</reference>
<dbReference type="InterPro" id="IPR004902">
    <property type="entry name" value="Rhabdo_ncap_2"/>
</dbReference>
<sequence length="427" mass="47024">MPDPDSRTGYLFPTVFSDTATTPLCTIPAEGEKATDALLKRAVDTYMEVWTPPPSAPKDLHKRKDKRAVKCTVTVGPPGQQASAPELDPAECATMDEQATVFTSTQQVTAQARAAAKAKKEIQTLVDKISKNPPTTATRSAQKMLSFMALVCSRLCVKTVDQVTLYFQMKASSAFRGTCKPSALAIKVPVPERNFLKQLKTSFVKGCPEQRRIHEYLVGALMFYTDVGLQEGEASRRTKHKVGILSAGCLTHLSGNGLGFVALLLAASKATGADPKCLLESAIDTTVTGSGQLLMDFLLRYHAEKPEYSWQWSRLVSDNNFRSLSLRYNRSLGSRFAALLEVTQGDERIWKKHALGDVYIMRKEAMEWVQGFLQHCESVRGQQKSSFQKVVNTSTQAASDWIGPFLEGLGTSKDPDWISPFLEGLDD</sequence>
<proteinExistence type="predicted"/>
<dbReference type="AlphaFoldDB" id="A0A6B0VDJ7"/>
<organism evidence="2">
    <name type="scientific">Ixodes ricinus</name>
    <name type="common">Common tick</name>
    <name type="synonym">Acarus ricinus</name>
    <dbReference type="NCBI Taxonomy" id="34613"/>
    <lineage>
        <taxon>Eukaryota</taxon>
        <taxon>Metazoa</taxon>
        <taxon>Ecdysozoa</taxon>
        <taxon>Arthropoda</taxon>
        <taxon>Chelicerata</taxon>
        <taxon>Arachnida</taxon>
        <taxon>Acari</taxon>
        <taxon>Parasitiformes</taxon>
        <taxon>Ixodida</taxon>
        <taxon>Ixodoidea</taxon>
        <taxon>Ixodidae</taxon>
        <taxon>Ixodinae</taxon>
        <taxon>Ixodes</taxon>
    </lineage>
</organism>
<evidence type="ECO:0000313" key="2">
    <source>
        <dbReference type="EMBL" id="MXU99328.1"/>
    </source>
</evidence>
<comment type="subcellular location">
    <subcellularLocation>
        <location evidence="1">Virion</location>
    </subcellularLocation>
</comment>
<accession>A0A6B0VDJ7</accession>